<name>A0A250F7T4_CAPSP</name>
<dbReference type="Pfam" id="PF03235">
    <property type="entry name" value="GmrSD_N"/>
    <property type="match status" value="1"/>
</dbReference>
<organism evidence="2 3">
    <name type="scientific">Capnocytophaga sputigena</name>
    <dbReference type="NCBI Taxonomy" id="1019"/>
    <lineage>
        <taxon>Bacteria</taxon>
        <taxon>Pseudomonadati</taxon>
        <taxon>Bacteroidota</taxon>
        <taxon>Flavobacteriia</taxon>
        <taxon>Flavobacteriales</taxon>
        <taxon>Flavobacteriaceae</taxon>
        <taxon>Capnocytophaga</taxon>
    </lineage>
</organism>
<feature type="domain" description="GmrSD restriction endonucleases N-terminal" evidence="1">
    <location>
        <begin position="12"/>
        <end position="256"/>
    </location>
</feature>
<gene>
    <name evidence="2" type="ORF">CGC59_10305</name>
</gene>
<evidence type="ECO:0000313" key="2">
    <source>
        <dbReference type="EMBL" id="ATA80046.1"/>
    </source>
</evidence>
<evidence type="ECO:0000259" key="1">
    <source>
        <dbReference type="Pfam" id="PF03235"/>
    </source>
</evidence>
<protein>
    <recommendedName>
        <fullName evidence="1">GmrSD restriction endonucleases N-terminal domain-containing protein</fullName>
    </recommendedName>
</protein>
<sequence>MAVKSNDTNLSELLKTVGNGKSQLPDFQRSWVWDDMRICKLIESLTSDFPMGAAMFLDYSADTGIKFKYRLFEGVDKQYESVVPDSLVLDGQQRLTTLYQVFMSKNPVVTRMDTDKDSTIKRYYYIDIEKAIDPEIDRLDAIISISEDKIKTENIGREIILDLRTREDEYKNLMFPLNLTFSDTMDWIWGLITYNKDAMPIVQKFQQEILEPLKKYTFPVITLAKDTSPEAVCQIFENVNTGGVTLTVFELVTAKFAAMGSKNLREEWNTLKTDFKKRNDDLLKDLSGPNFLTSMTLLLSYLKMKKGVRQTVSCKKKDVLKLEYDDFFTHLEDLKQGFTCAANFMVQQGIYKSIDIPYSTQLIPLAAIFAYDNLNGKKLSLMQNLDLLAKWFWCGVFGELYGSANETRFAQDIVGIFEWMENENAVPETVTRATFDATRLLWLQTRNSAAYKGVMALINKQHPKDFMSGQDMEIANYLLELTDIHHIFPQAYCTKENLPQRKWNSVINKTPIYATTNRSIGGKAPSLYIQTIRNKGISEDKIDNALESHNINPTLLKIDSFDAFIVDRAKRLLNLIEKAMGKAVSGRESNSTIQHFGQALTE</sequence>
<dbReference type="InterPro" id="IPR004919">
    <property type="entry name" value="GmrSD_N"/>
</dbReference>
<dbReference type="AlphaFoldDB" id="A0A250F7T4"/>
<dbReference type="PANTHER" id="PTHR37292">
    <property type="entry name" value="VNG6097C"/>
    <property type="match status" value="1"/>
</dbReference>
<dbReference type="EMBL" id="CP022383">
    <property type="protein sequence ID" value="ATA80046.1"/>
    <property type="molecule type" value="Genomic_DNA"/>
</dbReference>
<proteinExistence type="predicted"/>
<dbReference type="PANTHER" id="PTHR37292:SF2">
    <property type="entry name" value="DUF262 DOMAIN-CONTAINING PROTEIN"/>
    <property type="match status" value="1"/>
</dbReference>
<dbReference type="RefSeq" id="WP_095901863.1">
    <property type="nucleotide sequence ID" value="NZ_CP022383.1"/>
</dbReference>
<dbReference type="Proteomes" id="UP000217334">
    <property type="component" value="Chromosome"/>
</dbReference>
<evidence type="ECO:0000313" key="3">
    <source>
        <dbReference type="Proteomes" id="UP000217334"/>
    </source>
</evidence>
<reference evidence="3" key="1">
    <citation type="submission" date="2017-06" db="EMBL/GenBank/DDBJ databases">
        <title>Capnocytophaga spp. assemblies.</title>
        <authorList>
            <person name="Gulvik C.A."/>
        </authorList>
    </citation>
    <scope>NUCLEOTIDE SEQUENCE [LARGE SCALE GENOMIC DNA]</scope>
    <source>
        <strain evidence="3">H4486</strain>
    </source>
</reference>
<accession>A0A250F7T4</accession>